<dbReference type="GO" id="GO:0006013">
    <property type="term" value="P:mannose metabolic process"/>
    <property type="evidence" value="ECO:0007669"/>
    <property type="project" value="TreeGrafter"/>
</dbReference>
<evidence type="ECO:0000259" key="7">
    <source>
        <dbReference type="Pfam" id="PF00349"/>
    </source>
</evidence>
<keyword evidence="5 6" id="KW-0067">ATP-binding</keyword>
<evidence type="ECO:0000256" key="3">
    <source>
        <dbReference type="ARBA" id="ARBA00022741"/>
    </source>
</evidence>
<dbReference type="InterPro" id="IPR043129">
    <property type="entry name" value="ATPase_NBD"/>
</dbReference>
<dbReference type="Gene3D" id="3.40.367.20">
    <property type="match status" value="1"/>
</dbReference>
<dbReference type="CDD" id="cd24000">
    <property type="entry name" value="ASKHA_NBD_HK"/>
    <property type="match status" value="1"/>
</dbReference>
<dbReference type="GO" id="GO:0006096">
    <property type="term" value="P:glycolytic process"/>
    <property type="evidence" value="ECO:0007669"/>
    <property type="project" value="UniProtKB-UniPathway"/>
</dbReference>
<gene>
    <name evidence="9" type="ORF">FOA43_001978</name>
</gene>
<dbReference type="EC" id="2.7.1.-" evidence="6"/>
<dbReference type="InterPro" id="IPR001312">
    <property type="entry name" value="Hexokinase"/>
</dbReference>
<proteinExistence type="inferred from homology"/>
<protein>
    <recommendedName>
        <fullName evidence="6">Phosphotransferase</fullName>
        <ecNumber evidence="6">2.7.1.-</ecNumber>
    </recommendedName>
</protein>
<dbReference type="KEGG" id="bnn:FOA43_001978"/>
<name>A0A875RZQ1_EENNA</name>
<dbReference type="GO" id="GO:0019158">
    <property type="term" value="F:mannokinase activity"/>
    <property type="evidence" value="ECO:0007669"/>
    <property type="project" value="TreeGrafter"/>
</dbReference>
<feature type="domain" description="Hexokinase C-terminal" evidence="8">
    <location>
        <begin position="260"/>
        <end position="500"/>
    </location>
</feature>
<dbReference type="InterPro" id="IPR022672">
    <property type="entry name" value="Hexokinase_N"/>
</dbReference>
<dbReference type="GO" id="GO:0004340">
    <property type="term" value="F:glucokinase activity"/>
    <property type="evidence" value="ECO:0007669"/>
    <property type="project" value="TreeGrafter"/>
</dbReference>
<accession>A0A875RZQ1</accession>
<dbReference type="GeneID" id="62195379"/>
<sequence length="507" mass="56097">MELTITKDIGNDQVIGGDQVVSVKQQEQEDLLSEDLVPSSALSSASNLSSSIEGEEATLDSMLGQIEMQFSRDNVPYLVEELYQELNNAYDGQSDRAMLSTETVAPSGLERGTFLAIDLGGSTLKVCVISLLGESKYRILARKTWEISNDRKVINLDFFRMMCDCVEEVLKMGRFFDDQEIISTGISWSFPFTQTSPNNGYIYVVSKGYSLDSDTKGKNLADLFSNAMLQEKGITVRVHAVVNDAVSVYLSGSYAHSCCLGLVLGTGTNASFVVGNRVVNSELSFFGSCFASILAKNSIDRGVCSHYADIPLDNYMRTKYGVYQPLEYICGGRYLGETFRLGVVQGASSGELFEDQFVELSQCSAFTTPYHLQTDVVSKISECSYIEAKALFDERFALELSVEDHVKIKRLVDVLTDRAATVMASMLMACAKFVNDHFKGEVREDKIRIDFVGSLLQYYTEYRKSVEVVLDRFHEQLGLPAFELIHIDDSSILGAAVSAAAFKHLLS</sequence>
<keyword evidence="2 6" id="KW-0808">Transferase</keyword>
<dbReference type="Proteomes" id="UP000662931">
    <property type="component" value="Chromosome 2"/>
</dbReference>
<dbReference type="EMBL" id="CP064813">
    <property type="protein sequence ID" value="QPG74646.1"/>
    <property type="molecule type" value="Genomic_DNA"/>
</dbReference>
<dbReference type="Pfam" id="PF00349">
    <property type="entry name" value="Hexokinase_1"/>
    <property type="match status" value="1"/>
</dbReference>
<dbReference type="PANTHER" id="PTHR19443:SF24">
    <property type="entry name" value="PHOSPHOTRANSFERASE"/>
    <property type="match status" value="1"/>
</dbReference>
<keyword evidence="3 6" id="KW-0547">Nucleotide-binding</keyword>
<dbReference type="GO" id="GO:0005739">
    <property type="term" value="C:mitochondrion"/>
    <property type="evidence" value="ECO:0007669"/>
    <property type="project" value="TreeGrafter"/>
</dbReference>
<keyword evidence="10" id="KW-1185">Reference proteome</keyword>
<dbReference type="Gene3D" id="3.30.420.40">
    <property type="match status" value="1"/>
</dbReference>
<evidence type="ECO:0000313" key="10">
    <source>
        <dbReference type="Proteomes" id="UP000662931"/>
    </source>
</evidence>
<dbReference type="GO" id="GO:0005524">
    <property type="term" value="F:ATP binding"/>
    <property type="evidence" value="ECO:0007669"/>
    <property type="project" value="UniProtKB-UniRule"/>
</dbReference>
<dbReference type="RefSeq" id="XP_038778211.1">
    <property type="nucleotide sequence ID" value="XM_038922283.1"/>
</dbReference>
<dbReference type="PANTHER" id="PTHR19443">
    <property type="entry name" value="HEXOKINASE"/>
    <property type="match status" value="1"/>
</dbReference>
<dbReference type="UniPathway" id="UPA00109">
    <property type="reaction ID" value="UER00180"/>
</dbReference>
<dbReference type="InterPro" id="IPR022673">
    <property type="entry name" value="Hexokinase_C"/>
</dbReference>
<evidence type="ECO:0000259" key="8">
    <source>
        <dbReference type="Pfam" id="PF03727"/>
    </source>
</evidence>
<dbReference type="OrthoDB" id="419537at2759"/>
<keyword evidence="6" id="KW-0324">Glycolysis</keyword>
<dbReference type="PROSITE" id="PS51748">
    <property type="entry name" value="HEXOKINASE_2"/>
    <property type="match status" value="1"/>
</dbReference>
<dbReference type="Pfam" id="PF03727">
    <property type="entry name" value="Hexokinase_2"/>
    <property type="match status" value="1"/>
</dbReference>
<reference evidence="9" key="1">
    <citation type="submission" date="2020-10" db="EMBL/GenBank/DDBJ databases">
        <authorList>
            <person name="Roach M.J.R."/>
        </authorList>
    </citation>
    <scope>NUCLEOTIDE SEQUENCE</scope>
    <source>
        <strain evidence="9">CBS 1945</strain>
    </source>
</reference>
<dbReference type="GO" id="GO:0006006">
    <property type="term" value="P:glucose metabolic process"/>
    <property type="evidence" value="ECO:0007669"/>
    <property type="project" value="TreeGrafter"/>
</dbReference>
<dbReference type="AlphaFoldDB" id="A0A875RZQ1"/>
<comment type="similarity">
    <text evidence="1 6">Belongs to the hexokinase family.</text>
</comment>
<dbReference type="GO" id="GO:0001678">
    <property type="term" value="P:intracellular glucose homeostasis"/>
    <property type="evidence" value="ECO:0007669"/>
    <property type="project" value="InterPro"/>
</dbReference>
<dbReference type="GO" id="GO:0005829">
    <property type="term" value="C:cytosol"/>
    <property type="evidence" value="ECO:0007669"/>
    <property type="project" value="TreeGrafter"/>
</dbReference>
<dbReference type="GO" id="GO:0005536">
    <property type="term" value="F:D-glucose binding"/>
    <property type="evidence" value="ECO:0007669"/>
    <property type="project" value="InterPro"/>
</dbReference>
<evidence type="ECO:0000256" key="4">
    <source>
        <dbReference type="ARBA" id="ARBA00022777"/>
    </source>
</evidence>
<evidence type="ECO:0000256" key="5">
    <source>
        <dbReference type="ARBA" id="ARBA00022840"/>
    </source>
</evidence>
<dbReference type="GO" id="GO:0008865">
    <property type="term" value="F:fructokinase activity"/>
    <property type="evidence" value="ECO:0007669"/>
    <property type="project" value="TreeGrafter"/>
</dbReference>
<evidence type="ECO:0000313" key="9">
    <source>
        <dbReference type="EMBL" id="QPG74646.1"/>
    </source>
</evidence>
<organism evidence="9 10">
    <name type="scientific">Eeniella nana</name>
    <name type="common">Yeast</name>
    <name type="synonym">Brettanomyces nanus</name>
    <dbReference type="NCBI Taxonomy" id="13502"/>
    <lineage>
        <taxon>Eukaryota</taxon>
        <taxon>Fungi</taxon>
        <taxon>Dikarya</taxon>
        <taxon>Ascomycota</taxon>
        <taxon>Saccharomycotina</taxon>
        <taxon>Pichiomycetes</taxon>
        <taxon>Pichiales</taxon>
        <taxon>Pichiaceae</taxon>
        <taxon>Brettanomyces</taxon>
    </lineage>
</organism>
<keyword evidence="4 6" id="KW-0418">Kinase</keyword>
<evidence type="ECO:0000256" key="6">
    <source>
        <dbReference type="RuleBase" id="RU362007"/>
    </source>
</evidence>
<dbReference type="SUPFAM" id="SSF53067">
    <property type="entry name" value="Actin-like ATPase domain"/>
    <property type="match status" value="2"/>
</dbReference>
<feature type="domain" description="Hexokinase N-terminal" evidence="7">
    <location>
        <begin position="76"/>
        <end position="254"/>
    </location>
</feature>
<evidence type="ECO:0000256" key="2">
    <source>
        <dbReference type="ARBA" id="ARBA00022679"/>
    </source>
</evidence>
<dbReference type="PRINTS" id="PR00475">
    <property type="entry name" value="HEXOKINASE"/>
</dbReference>
<evidence type="ECO:0000256" key="1">
    <source>
        <dbReference type="ARBA" id="ARBA00009225"/>
    </source>
</evidence>